<dbReference type="CDD" id="cd16935">
    <property type="entry name" value="HATPase_AgrC-ComD-like"/>
    <property type="match status" value="1"/>
</dbReference>
<accession>A0A6S6R293</accession>
<keyword evidence="2" id="KW-0808">Transferase</keyword>
<protein>
    <submittedName>
        <fullName evidence="2">Sensor histidine kinase</fullName>
    </submittedName>
</protein>
<evidence type="ECO:0000259" key="1">
    <source>
        <dbReference type="Pfam" id="PF14501"/>
    </source>
</evidence>
<evidence type="ECO:0000313" key="2">
    <source>
        <dbReference type="EMBL" id="BCJ95459.1"/>
    </source>
</evidence>
<gene>
    <name evidence="2" type="ORF">acsn021_30280</name>
</gene>
<dbReference type="GO" id="GO:0016301">
    <property type="term" value="F:kinase activity"/>
    <property type="evidence" value="ECO:0007669"/>
    <property type="project" value="UniProtKB-KW"/>
</dbReference>
<dbReference type="GO" id="GO:0042802">
    <property type="term" value="F:identical protein binding"/>
    <property type="evidence" value="ECO:0007669"/>
    <property type="project" value="TreeGrafter"/>
</dbReference>
<keyword evidence="3" id="KW-1185">Reference proteome</keyword>
<dbReference type="AlphaFoldDB" id="A0A6S6R293"/>
<dbReference type="RefSeq" id="WP_184094753.1">
    <property type="nucleotide sequence ID" value="NZ_AP023367.1"/>
</dbReference>
<dbReference type="EMBL" id="AP023367">
    <property type="protein sequence ID" value="BCJ95459.1"/>
    <property type="molecule type" value="Genomic_DNA"/>
</dbReference>
<dbReference type="InterPro" id="IPR036890">
    <property type="entry name" value="HATPase_C_sf"/>
</dbReference>
<keyword evidence="2" id="KW-0418">Kinase</keyword>
<dbReference type="PANTHER" id="PTHR40448">
    <property type="entry name" value="TWO-COMPONENT SENSOR HISTIDINE KINASE"/>
    <property type="match status" value="1"/>
</dbReference>
<reference evidence="2 3" key="1">
    <citation type="journal article" date="2016" name="Int. J. Syst. Evol. Microbiol.">
        <title>Descriptions of Anaerotaenia torta gen. nov., sp. nov. and Anaerocolumna cellulosilytica gen. nov., sp. nov. isolated from a methanogenic reactor of cattle waste.</title>
        <authorList>
            <person name="Uek A."/>
            <person name="Ohtaki Y."/>
            <person name="Kaku N."/>
            <person name="Ueki K."/>
        </authorList>
    </citation>
    <scope>NUCLEOTIDE SEQUENCE [LARGE SCALE GENOMIC DNA]</scope>
    <source>
        <strain evidence="2 3">SN021</strain>
    </source>
</reference>
<dbReference type="SUPFAM" id="SSF55874">
    <property type="entry name" value="ATPase domain of HSP90 chaperone/DNA topoisomerase II/histidine kinase"/>
    <property type="match status" value="1"/>
</dbReference>
<organism evidence="2 3">
    <name type="scientific">Anaerocolumna cellulosilytica</name>
    <dbReference type="NCBI Taxonomy" id="433286"/>
    <lineage>
        <taxon>Bacteria</taxon>
        <taxon>Bacillati</taxon>
        <taxon>Bacillota</taxon>
        <taxon>Clostridia</taxon>
        <taxon>Lachnospirales</taxon>
        <taxon>Lachnospiraceae</taxon>
        <taxon>Anaerocolumna</taxon>
    </lineage>
</organism>
<feature type="domain" description="Sensor histidine kinase NatK-like C-terminal" evidence="1">
    <location>
        <begin position="332"/>
        <end position="440"/>
    </location>
</feature>
<dbReference type="InterPro" id="IPR032834">
    <property type="entry name" value="NatK-like_C"/>
</dbReference>
<name>A0A6S6R293_9FIRM</name>
<dbReference type="Gene3D" id="3.30.565.10">
    <property type="entry name" value="Histidine kinase-like ATPase, C-terminal domain"/>
    <property type="match status" value="1"/>
</dbReference>
<proteinExistence type="predicted"/>
<sequence>MNNAIFIMGLFLSSFVSIRIIMELLNNLFERKFISKKLLYLLEILSIALLGSINALSNEWLNLITVVTISCVLAVKLFEGNIYRKLIYIIILVICMSACESIGILILHFVYQISGITIASEKLRVFFDITTTQVFVIFISHIVILRITKKKNINNLNNKQYFLTFVYAIFSIISIYSLSVLMRDIVSGSDIVFVLITIFGTVVINTYFLNILEYASENNRLQYENQLFIQQSRMQYQYYDNLESQYRESLSIIHDVKRHIRAIEDLYNYKESDMAKEYSEKLSTRLEAFQVNEYTDNRVLNIILNDKIRLAEQNNIQISCKIDEFDLSFIDNVDLTTIFANLLDNAFEACLEVKGERSISVQVGSFNNLVVISIKNTMDEPMPGNSSYFESYKKQFIPKKSSKKGHSGIGIPNVMKVINKYNGDFNIQREGTLFVCSIVLSKQGRQEWEDL</sequence>
<dbReference type="PANTHER" id="PTHR40448:SF1">
    <property type="entry name" value="TWO-COMPONENT SENSOR HISTIDINE KINASE"/>
    <property type="match status" value="1"/>
</dbReference>
<evidence type="ECO:0000313" key="3">
    <source>
        <dbReference type="Proteomes" id="UP000515561"/>
    </source>
</evidence>
<dbReference type="Proteomes" id="UP000515561">
    <property type="component" value="Chromosome"/>
</dbReference>
<dbReference type="Pfam" id="PF14501">
    <property type="entry name" value="HATPase_c_5"/>
    <property type="match status" value="1"/>
</dbReference>
<dbReference type="KEGG" id="acel:acsn021_30280"/>